<name>A0ABT6F2K5_9SYNE</name>
<dbReference type="CDD" id="cd16913">
    <property type="entry name" value="YkuD_like"/>
    <property type="match status" value="1"/>
</dbReference>
<evidence type="ECO:0000313" key="1">
    <source>
        <dbReference type="EMBL" id="MDG2992100.1"/>
    </source>
</evidence>
<gene>
    <name evidence="1" type="ORF">L3556_14340</name>
</gene>
<sequence length="322" mass="35488">MISLRFQPTPITDHGLIRWHLSLMNGDRPVDQINAYSGSPYAQALNTGSRDFPGSLRPLPPGRWKIGPIEDAGGSWGEGIGRYWIDLLPMAGTQTYGRSAFGIHLDANHHQPRGRGSAGCIVTPREADLQRVLGWLRAKAKPEFLVCSHSTAIAAGQVAYNITAVRRAWLDTIAWAEGTDGPHGYRTIFSYKFFSDFSDHPRQIQKSGPLSSDAAGRYQFLSTTWDECKHALDLPDFSPASQDQAALWLIDKKRQALEFCDRLMIGPALDRLSYEWASLPAASGRGRYGQPIKSVPQIRAKLTKILQSSGNGQSCHPLAPLP</sequence>
<dbReference type="EMBL" id="JAKKUT010000008">
    <property type="protein sequence ID" value="MDG2992100.1"/>
    <property type="molecule type" value="Genomic_DNA"/>
</dbReference>
<dbReference type="CDD" id="cd00736">
    <property type="entry name" value="lambda_lys-like"/>
    <property type="match status" value="1"/>
</dbReference>
<dbReference type="InterPro" id="IPR005490">
    <property type="entry name" value="LD_TPept_cat_dom"/>
</dbReference>
<organism evidence="1 2">
    <name type="scientific">Candidatus Synechococcus calcipolaris G9</name>
    <dbReference type="NCBI Taxonomy" id="1497997"/>
    <lineage>
        <taxon>Bacteria</taxon>
        <taxon>Bacillati</taxon>
        <taxon>Cyanobacteriota</taxon>
        <taxon>Cyanophyceae</taxon>
        <taxon>Synechococcales</taxon>
        <taxon>Synechococcaceae</taxon>
        <taxon>Synechococcus</taxon>
    </lineage>
</organism>
<dbReference type="GO" id="GO:0016787">
    <property type="term" value="F:hydrolase activity"/>
    <property type="evidence" value="ECO:0007669"/>
    <property type="project" value="UniProtKB-KW"/>
</dbReference>
<dbReference type="Gene3D" id="1.10.530.10">
    <property type="match status" value="1"/>
</dbReference>
<evidence type="ECO:0000313" key="2">
    <source>
        <dbReference type="Proteomes" id="UP001154265"/>
    </source>
</evidence>
<keyword evidence="2" id="KW-1185">Reference proteome</keyword>
<comment type="caution">
    <text evidence="1">The sequence shown here is derived from an EMBL/GenBank/DDBJ whole genome shotgun (WGS) entry which is preliminary data.</text>
</comment>
<protein>
    <submittedName>
        <fullName evidence="1">Glycoside hydrolase family protein</fullName>
    </submittedName>
</protein>
<reference evidence="1" key="1">
    <citation type="journal article" date="2022" name="Genome Biol. Evol.">
        <title>A New Gene Family Diagnostic for Intracellular Biomineralization of Amorphous Ca Carbonates by Cyanobacteria.</title>
        <authorList>
            <person name="Benzerara K."/>
            <person name="Duprat E."/>
            <person name="Bitard-Feildel T."/>
            <person name="Caumes G."/>
            <person name="Cassier-Chauvat C."/>
            <person name="Chauvat F."/>
            <person name="Dezi M."/>
            <person name="Diop S.I."/>
            <person name="Gaschignard G."/>
            <person name="Gorgen S."/>
            <person name="Gugger M."/>
            <person name="Lopez-Garcia P."/>
            <person name="Millet M."/>
            <person name="Skouri-Panet F."/>
            <person name="Moreira D."/>
            <person name="Callebaut I."/>
        </authorList>
    </citation>
    <scope>NUCLEOTIDE SEQUENCE</scope>
    <source>
        <strain evidence="1">G9</strain>
    </source>
</reference>
<dbReference type="Proteomes" id="UP001154265">
    <property type="component" value="Unassembled WGS sequence"/>
</dbReference>
<dbReference type="RefSeq" id="WP_277868026.1">
    <property type="nucleotide sequence ID" value="NZ_JAKKUT010000008.1"/>
</dbReference>
<dbReference type="SUPFAM" id="SSF53955">
    <property type="entry name" value="Lysozyme-like"/>
    <property type="match status" value="1"/>
</dbReference>
<proteinExistence type="predicted"/>
<reference evidence="1" key="2">
    <citation type="submission" date="2022-01" db="EMBL/GenBank/DDBJ databases">
        <authorList>
            <person name="Zivanovic Y."/>
            <person name="Moreira D."/>
            <person name="Lopez-Garcia P."/>
        </authorList>
    </citation>
    <scope>NUCLEOTIDE SEQUENCE</scope>
    <source>
        <strain evidence="1">G9</strain>
    </source>
</reference>
<dbReference type="InterPro" id="IPR023346">
    <property type="entry name" value="Lysozyme-like_dom_sf"/>
</dbReference>
<accession>A0ABT6F2K5</accession>
<keyword evidence="1" id="KW-0378">Hydrolase</keyword>